<accession>X0S9F5</accession>
<organism evidence="1">
    <name type="scientific">marine sediment metagenome</name>
    <dbReference type="NCBI Taxonomy" id="412755"/>
    <lineage>
        <taxon>unclassified sequences</taxon>
        <taxon>metagenomes</taxon>
        <taxon>ecological metagenomes</taxon>
    </lineage>
</organism>
<comment type="caution">
    <text evidence="1">The sequence shown here is derived from an EMBL/GenBank/DDBJ whole genome shotgun (WGS) entry which is preliminary data.</text>
</comment>
<evidence type="ECO:0000313" key="1">
    <source>
        <dbReference type="EMBL" id="GAF77649.1"/>
    </source>
</evidence>
<sequence>MNLLMKRKKKGEHTYEDFSDIIDEAIQKQKYRWRLNAVRWFDFEDVSQIIKLHISKKWHMWDQERPLEPWIGRIISNQIRNLVRNHYGNYVKPCANCEFALGEACSITPTKKQDTTCTLYSKWVKSKKSGLELKTPLSTEDFPKEVQGRPYEDFDFDFSLKKLDFYMEVKLSGNHYVAYRMLYFEDKTEEDVARFMGYKISPQKSKLGYRQVKNLKKKFLEIALEILKEQDIIGNEPE</sequence>
<proteinExistence type="predicted"/>
<reference evidence="1" key="1">
    <citation type="journal article" date="2014" name="Front. Microbiol.">
        <title>High frequency of phylogenetically diverse reductive dehalogenase-homologous genes in deep subseafloor sedimentary metagenomes.</title>
        <authorList>
            <person name="Kawai M."/>
            <person name="Futagami T."/>
            <person name="Toyoda A."/>
            <person name="Takaki Y."/>
            <person name="Nishi S."/>
            <person name="Hori S."/>
            <person name="Arai W."/>
            <person name="Tsubouchi T."/>
            <person name="Morono Y."/>
            <person name="Uchiyama I."/>
            <person name="Ito T."/>
            <person name="Fujiyama A."/>
            <person name="Inagaki F."/>
            <person name="Takami H."/>
        </authorList>
    </citation>
    <scope>NUCLEOTIDE SEQUENCE</scope>
    <source>
        <strain evidence="1">Expedition CK06-06</strain>
    </source>
</reference>
<gene>
    <name evidence="1" type="ORF">S01H1_15952</name>
</gene>
<dbReference type="GO" id="GO:0006352">
    <property type="term" value="P:DNA-templated transcription initiation"/>
    <property type="evidence" value="ECO:0007669"/>
    <property type="project" value="InterPro"/>
</dbReference>
<dbReference type="AlphaFoldDB" id="X0S9F5"/>
<dbReference type="SUPFAM" id="SSF88946">
    <property type="entry name" value="Sigma2 domain of RNA polymerase sigma factors"/>
    <property type="match status" value="1"/>
</dbReference>
<dbReference type="InterPro" id="IPR013325">
    <property type="entry name" value="RNA_pol_sigma_r2"/>
</dbReference>
<dbReference type="EMBL" id="BARS01008360">
    <property type="protein sequence ID" value="GAF77649.1"/>
    <property type="molecule type" value="Genomic_DNA"/>
</dbReference>
<name>X0S9F5_9ZZZZ</name>
<dbReference type="GO" id="GO:0003700">
    <property type="term" value="F:DNA-binding transcription factor activity"/>
    <property type="evidence" value="ECO:0007669"/>
    <property type="project" value="InterPro"/>
</dbReference>
<evidence type="ECO:0008006" key="2">
    <source>
        <dbReference type="Google" id="ProtNLM"/>
    </source>
</evidence>
<protein>
    <recommendedName>
        <fullName evidence="2">RNA polymerase sigma-70 region 2 domain-containing protein</fullName>
    </recommendedName>
</protein>